<sequence>MNKVSLKKWSGVIAVFLLAVLFNCILCLGCTRMGLMPVLGIAGSMSVAVMSGYFLGVWAVFVTELIVSLFIKEYIYYGFVNVISVIITTYYYKKGYFKKKSGIVTYLIFIAGINTILTSLIQLQSRHLSEDLFTINAYSTAVGSLPVSMLARSSAIVFTTAIISHAICLMITYIVVRIVPADIKKLLNEFGWLQKPVKDSELEQISKTETRKTKIGTVFAISLISTCLIVLVVVAIVASSLFVQHTKDQRERLAVGASHMVANIIDGDRVDLYIQSKGNTQEYKDIKGALENIKKMSADIEYIYVYKIVEDGCIAVFDIDTPDMKAADPGELVPFDASLDEYIPALLKGERIEPFISNEYYGWLLTSFIPVYNSDGETVCYACADVSMKYLGVYRRNFVVRILILCSGMIVVIIITGLWVSKYRVVYPVDTMVMMSKDFRYDSEEAKKANLALLNKLEIRTGDEIERLYNSFVQVAKDSSKSFSKMVQKTDYIEKMQSDLIVILADMVENRDESTGDHIRKTSMYTLIIMRQMRRMGIKSGMLTDDYIQNVYKAAPLHDIGKIRIPDAILNKPGKLTPEEFDIMKKHSVYGGAIIDELIESLTQASYLEVARDIALYHHERWDGTGYPEGLKGEEIPLPARIMAVADVFDALISDRVYKKAFSFEKAMDIIKEESGTHFDPDIVKAFLAVSDEAMETAKKQSGK</sequence>
<dbReference type="AlphaFoldDB" id="A0A1H9TM41"/>
<proteinExistence type="predicted"/>
<dbReference type="InterPro" id="IPR052020">
    <property type="entry name" value="Cyclic_di-GMP/3'3'-cGAMP_PDE"/>
</dbReference>
<dbReference type="Gene3D" id="1.10.3210.10">
    <property type="entry name" value="Hypothetical protein af1432"/>
    <property type="match status" value="1"/>
</dbReference>
<dbReference type="InterPro" id="IPR037522">
    <property type="entry name" value="HD_GYP_dom"/>
</dbReference>
<keyword evidence="1" id="KW-0812">Transmembrane</keyword>
<feature type="transmembrane region" description="Helical" evidence="1">
    <location>
        <begin position="37"/>
        <end position="62"/>
    </location>
</feature>
<organism evidence="3 4">
    <name type="scientific">Butyrivibrio fibrisolvens</name>
    <dbReference type="NCBI Taxonomy" id="831"/>
    <lineage>
        <taxon>Bacteria</taxon>
        <taxon>Bacillati</taxon>
        <taxon>Bacillota</taxon>
        <taxon>Clostridia</taxon>
        <taxon>Lachnospirales</taxon>
        <taxon>Lachnospiraceae</taxon>
        <taxon>Butyrivibrio</taxon>
    </lineage>
</organism>
<evidence type="ECO:0000313" key="3">
    <source>
        <dbReference type="EMBL" id="SER98206.1"/>
    </source>
</evidence>
<dbReference type="SMART" id="SM00471">
    <property type="entry name" value="HDc"/>
    <property type="match status" value="1"/>
</dbReference>
<dbReference type="eggNOG" id="COG3437">
    <property type="taxonomic scope" value="Bacteria"/>
</dbReference>
<dbReference type="Proteomes" id="UP000182584">
    <property type="component" value="Unassembled WGS sequence"/>
</dbReference>
<dbReference type="PROSITE" id="PS51832">
    <property type="entry name" value="HD_GYP"/>
    <property type="match status" value="1"/>
</dbReference>
<keyword evidence="1" id="KW-0472">Membrane</keyword>
<accession>A0A1H9TM41</accession>
<feature type="transmembrane region" description="Helical" evidence="1">
    <location>
        <begin position="398"/>
        <end position="420"/>
    </location>
</feature>
<feature type="domain" description="HD-GYP" evidence="2">
    <location>
        <begin position="493"/>
        <end position="703"/>
    </location>
</feature>
<reference evidence="3 4" key="1">
    <citation type="submission" date="2016-10" db="EMBL/GenBank/DDBJ databases">
        <authorList>
            <person name="de Groot N.N."/>
        </authorList>
    </citation>
    <scope>NUCLEOTIDE SEQUENCE [LARGE SCALE GENOMIC DNA]</scope>
    <source>
        <strain evidence="3 4">AR40</strain>
    </source>
</reference>
<gene>
    <name evidence="3" type="ORF">SAMN04487884_11559</name>
</gene>
<dbReference type="EMBL" id="FOGJ01000015">
    <property type="protein sequence ID" value="SER98206.1"/>
    <property type="molecule type" value="Genomic_DNA"/>
</dbReference>
<keyword evidence="1" id="KW-1133">Transmembrane helix</keyword>
<dbReference type="OrthoDB" id="9804747at2"/>
<feature type="transmembrane region" description="Helical" evidence="1">
    <location>
        <begin position="155"/>
        <end position="176"/>
    </location>
</feature>
<dbReference type="InterPro" id="IPR003607">
    <property type="entry name" value="HD/PDEase_dom"/>
</dbReference>
<protein>
    <submittedName>
        <fullName evidence="3">HD domain-containing protein</fullName>
    </submittedName>
</protein>
<dbReference type="PANTHER" id="PTHR45228">
    <property type="entry name" value="CYCLIC DI-GMP PHOSPHODIESTERASE TM_0186-RELATED"/>
    <property type="match status" value="1"/>
</dbReference>
<evidence type="ECO:0000259" key="2">
    <source>
        <dbReference type="PROSITE" id="PS51832"/>
    </source>
</evidence>
<name>A0A1H9TM41_BUTFI</name>
<dbReference type="SUPFAM" id="SSF109604">
    <property type="entry name" value="HD-domain/PDEase-like"/>
    <property type="match status" value="1"/>
</dbReference>
<dbReference type="RefSeq" id="WP_081357086.1">
    <property type="nucleotide sequence ID" value="NZ_FOGJ01000015.1"/>
</dbReference>
<dbReference type="PANTHER" id="PTHR45228:SF5">
    <property type="entry name" value="CYCLIC DI-GMP PHOSPHODIESTERASE VC_1348-RELATED"/>
    <property type="match status" value="1"/>
</dbReference>
<feature type="transmembrane region" description="Helical" evidence="1">
    <location>
        <begin position="218"/>
        <end position="243"/>
    </location>
</feature>
<feature type="transmembrane region" description="Helical" evidence="1">
    <location>
        <begin position="104"/>
        <end position="123"/>
    </location>
</feature>
<dbReference type="Pfam" id="PF13487">
    <property type="entry name" value="HD_5"/>
    <property type="match status" value="1"/>
</dbReference>
<evidence type="ECO:0000256" key="1">
    <source>
        <dbReference type="SAM" id="Phobius"/>
    </source>
</evidence>
<dbReference type="CDD" id="cd00077">
    <property type="entry name" value="HDc"/>
    <property type="match status" value="1"/>
</dbReference>
<evidence type="ECO:0000313" key="4">
    <source>
        <dbReference type="Proteomes" id="UP000182584"/>
    </source>
</evidence>
<feature type="transmembrane region" description="Helical" evidence="1">
    <location>
        <begin position="74"/>
        <end position="92"/>
    </location>
</feature>